<evidence type="ECO:0000256" key="7">
    <source>
        <dbReference type="ARBA" id="ARBA00023033"/>
    </source>
</evidence>
<evidence type="ECO:0000256" key="4">
    <source>
        <dbReference type="ARBA" id="ARBA00022723"/>
    </source>
</evidence>
<dbReference type="PRINTS" id="PR00385">
    <property type="entry name" value="P450"/>
</dbReference>
<dbReference type="PANTHER" id="PTHR24287:SF1">
    <property type="entry name" value="P450, PUTATIVE (EUROFUNG)-RELATED"/>
    <property type="match status" value="1"/>
</dbReference>
<evidence type="ECO:0000256" key="11">
    <source>
        <dbReference type="SAM" id="Phobius"/>
    </source>
</evidence>
<keyword evidence="7 9" id="KW-0503">Monooxygenase</keyword>
<feature type="region of interest" description="Disordered" evidence="10">
    <location>
        <begin position="253"/>
        <end position="279"/>
    </location>
</feature>
<dbReference type="GO" id="GO:0020037">
    <property type="term" value="F:heme binding"/>
    <property type="evidence" value="ECO:0007669"/>
    <property type="project" value="InterPro"/>
</dbReference>
<dbReference type="InterPro" id="IPR002401">
    <property type="entry name" value="Cyt_P450_E_grp-I"/>
</dbReference>
<dbReference type="GO" id="GO:0016705">
    <property type="term" value="F:oxidoreductase activity, acting on paired donors, with incorporation or reduction of molecular oxygen"/>
    <property type="evidence" value="ECO:0007669"/>
    <property type="project" value="InterPro"/>
</dbReference>
<dbReference type="InterPro" id="IPR047146">
    <property type="entry name" value="Cyt_P450_E_CYP52_fungi"/>
</dbReference>
<dbReference type="InterPro" id="IPR001128">
    <property type="entry name" value="Cyt_P450"/>
</dbReference>
<dbReference type="InterPro" id="IPR017972">
    <property type="entry name" value="Cyt_P450_CS"/>
</dbReference>
<gene>
    <name evidence="12" type="ORF">K435DRAFT_737712</name>
</gene>
<dbReference type="GO" id="GO:0005506">
    <property type="term" value="F:iron ion binding"/>
    <property type="evidence" value="ECO:0007669"/>
    <property type="project" value="InterPro"/>
</dbReference>
<dbReference type="Gene3D" id="1.10.630.10">
    <property type="entry name" value="Cytochrome P450"/>
    <property type="match status" value="1"/>
</dbReference>
<dbReference type="Proteomes" id="UP000297245">
    <property type="component" value="Unassembled WGS sequence"/>
</dbReference>
<evidence type="ECO:0000313" key="12">
    <source>
        <dbReference type="EMBL" id="THU78311.1"/>
    </source>
</evidence>
<keyword evidence="11" id="KW-1133">Transmembrane helix</keyword>
<dbReference type="GO" id="GO:0004497">
    <property type="term" value="F:monooxygenase activity"/>
    <property type="evidence" value="ECO:0007669"/>
    <property type="project" value="UniProtKB-KW"/>
</dbReference>
<keyword evidence="6 8" id="KW-0408">Iron</keyword>
<protein>
    <submittedName>
        <fullName evidence="12">Cytochrome P450</fullName>
    </submittedName>
</protein>
<comment type="cofactor">
    <cofactor evidence="1 8">
        <name>heme</name>
        <dbReference type="ChEBI" id="CHEBI:30413"/>
    </cofactor>
</comment>
<dbReference type="PANTHER" id="PTHR24287">
    <property type="entry name" value="P450, PUTATIVE (EUROFUNG)-RELATED"/>
    <property type="match status" value="1"/>
</dbReference>
<feature type="binding site" description="axial binding residue" evidence="8">
    <location>
        <position position="530"/>
    </location>
    <ligand>
        <name>heme</name>
        <dbReference type="ChEBI" id="CHEBI:30413"/>
    </ligand>
    <ligandPart>
        <name>Fe</name>
        <dbReference type="ChEBI" id="CHEBI:18248"/>
    </ligandPart>
</feature>
<evidence type="ECO:0000256" key="8">
    <source>
        <dbReference type="PIRSR" id="PIRSR602401-1"/>
    </source>
</evidence>
<evidence type="ECO:0000256" key="10">
    <source>
        <dbReference type="SAM" id="MobiDB-lite"/>
    </source>
</evidence>
<dbReference type="AlphaFoldDB" id="A0A4S8KRR6"/>
<keyword evidence="11" id="KW-0812">Transmembrane</keyword>
<feature type="transmembrane region" description="Helical" evidence="11">
    <location>
        <begin position="7"/>
        <end position="29"/>
    </location>
</feature>
<dbReference type="Pfam" id="PF00067">
    <property type="entry name" value="p450"/>
    <property type="match status" value="2"/>
</dbReference>
<organism evidence="12 13">
    <name type="scientific">Dendrothele bispora (strain CBS 962.96)</name>
    <dbReference type="NCBI Taxonomy" id="1314807"/>
    <lineage>
        <taxon>Eukaryota</taxon>
        <taxon>Fungi</taxon>
        <taxon>Dikarya</taxon>
        <taxon>Basidiomycota</taxon>
        <taxon>Agaricomycotina</taxon>
        <taxon>Agaricomycetes</taxon>
        <taxon>Agaricomycetidae</taxon>
        <taxon>Agaricales</taxon>
        <taxon>Agaricales incertae sedis</taxon>
        <taxon>Dendrothele</taxon>
    </lineage>
</organism>
<keyword evidence="3 8" id="KW-0349">Heme</keyword>
<sequence>MRTPIGLVYLFRTILPKLLLPPFLVYVLLNLTNNTSAGATSSGHLSTFSTWLILFLSLLTHPIYLFLSVLYTNVRNKRDAAKRNAVLIPQVELGSFEIVRKIVESFTKGYPGDVYHEWSKTYGNYFGINILGESRMMTFEPDHIKAILATQFDSFVKGPILYDQFGSLLGSGVFNSDGEMWKFHRTMTRPFFSKERVSDYDIFDRHAEVIIRAMKKRVGAGYPVEFQDAVSRFTLDSATEFLFGKDVNSLGAGLPYPPPPSSSSPFAPSSPPQTETDFIPSHPSNLFAQSFLEAQELTGFRTRYGIHWRLFSGEFWADEVGKRREVVESGFVEPVLGELMREGKGKKEDQEEEGKEETFLNHLVRCTEDKQIIRDELLNMLVASRDTTASLLTFAVYVLSQRPDIEERLREEIYEALGRSDKRPTYEIIKEMKYLRAFLNETLRLYPPVPFDARSSTTATVIYSKSGPPVYIPEGMKCLYSVFLMHRRKDLWGPDALEFDPERFLDDRLHKYLTPNPYIFLPFNAGPRICLGQQFAYNEASYFLIKFLQSFGEIRFADDIQYLNDASNKNGNGDNGPLMYVKPPEEWALAQEEGRKEMEGTTKGRDKVMFTMHLTMAVRGGLWVRMKSLDKGSDLEEDV</sequence>
<accession>A0A4S8KRR6</accession>
<keyword evidence="5 9" id="KW-0560">Oxidoreductase</keyword>
<keyword evidence="11" id="KW-0472">Membrane</keyword>
<evidence type="ECO:0000256" key="6">
    <source>
        <dbReference type="ARBA" id="ARBA00023004"/>
    </source>
</evidence>
<dbReference type="PROSITE" id="PS00086">
    <property type="entry name" value="CYTOCHROME_P450"/>
    <property type="match status" value="1"/>
</dbReference>
<keyword evidence="4 8" id="KW-0479">Metal-binding</keyword>
<comment type="similarity">
    <text evidence="2 9">Belongs to the cytochrome P450 family.</text>
</comment>
<reference evidence="12 13" key="1">
    <citation type="journal article" date="2019" name="Nat. Ecol. Evol.">
        <title>Megaphylogeny resolves global patterns of mushroom evolution.</title>
        <authorList>
            <person name="Varga T."/>
            <person name="Krizsan K."/>
            <person name="Foldi C."/>
            <person name="Dima B."/>
            <person name="Sanchez-Garcia M."/>
            <person name="Sanchez-Ramirez S."/>
            <person name="Szollosi G.J."/>
            <person name="Szarkandi J.G."/>
            <person name="Papp V."/>
            <person name="Albert L."/>
            <person name="Andreopoulos W."/>
            <person name="Angelini C."/>
            <person name="Antonin V."/>
            <person name="Barry K.W."/>
            <person name="Bougher N.L."/>
            <person name="Buchanan P."/>
            <person name="Buyck B."/>
            <person name="Bense V."/>
            <person name="Catcheside P."/>
            <person name="Chovatia M."/>
            <person name="Cooper J."/>
            <person name="Damon W."/>
            <person name="Desjardin D."/>
            <person name="Finy P."/>
            <person name="Geml J."/>
            <person name="Haridas S."/>
            <person name="Hughes K."/>
            <person name="Justo A."/>
            <person name="Karasinski D."/>
            <person name="Kautmanova I."/>
            <person name="Kiss B."/>
            <person name="Kocsube S."/>
            <person name="Kotiranta H."/>
            <person name="LaButti K.M."/>
            <person name="Lechner B.E."/>
            <person name="Liimatainen K."/>
            <person name="Lipzen A."/>
            <person name="Lukacs Z."/>
            <person name="Mihaltcheva S."/>
            <person name="Morgado L.N."/>
            <person name="Niskanen T."/>
            <person name="Noordeloos M.E."/>
            <person name="Ohm R.A."/>
            <person name="Ortiz-Santana B."/>
            <person name="Ovrebo C."/>
            <person name="Racz N."/>
            <person name="Riley R."/>
            <person name="Savchenko A."/>
            <person name="Shiryaev A."/>
            <person name="Soop K."/>
            <person name="Spirin V."/>
            <person name="Szebenyi C."/>
            <person name="Tomsovsky M."/>
            <person name="Tulloss R.E."/>
            <person name="Uehling J."/>
            <person name="Grigoriev I.V."/>
            <person name="Vagvolgyi C."/>
            <person name="Papp T."/>
            <person name="Martin F.M."/>
            <person name="Miettinen O."/>
            <person name="Hibbett D.S."/>
            <person name="Nagy L.G."/>
        </authorList>
    </citation>
    <scope>NUCLEOTIDE SEQUENCE [LARGE SCALE GENOMIC DNA]</scope>
    <source>
        <strain evidence="12 13">CBS 962.96</strain>
    </source>
</reference>
<dbReference type="OrthoDB" id="1470350at2759"/>
<evidence type="ECO:0000256" key="5">
    <source>
        <dbReference type="ARBA" id="ARBA00023002"/>
    </source>
</evidence>
<dbReference type="EMBL" id="ML180218">
    <property type="protein sequence ID" value="THU78311.1"/>
    <property type="molecule type" value="Genomic_DNA"/>
</dbReference>
<keyword evidence="13" id="KW-1185">Reference proteome</keyword>
<dbReference type="SUPFAM" id="SSF48264">
    <property type="entry name" value="Cytochrome P450"/>
    <property type="match status" value="1"/>
</dbReference>
<feature type="transmembrane region" description="Helical" evidence="11">
    <location>
        <begin position="49"/>
        <end position="74"/>
    </location>
</feature>
<evidence type="ECO:0000256" key="1">
    <source>
        <dbReference type="ARBA" id="ARBA00001971"/>
    </source>
</evidence>
<evidence type="ECO:0000313" key="13">
    <source>
        <dbReference type="Proteomes" id="UP000297245"/>
    </source>
</evidence>
<evidence type="ECO:0000256" key="2">
    <source>
        <dbReference type="ARBA" id="ARBA00010617"/>
    </source>
</evidence>
<dbReference type="PRINTS" id="PR00463">
    <property type="entry name" value="EP450I"/>
</dbReference>
<name>A0A4S8KRR6_DENBC</name>
<evidence type="ECO:0000256" key="9">
    <source>
        <dbReference type="RuleBase" id="RU000461"/>
    </source>
</evidence>
<dbReference type="CDD" id="cd11063">
    <property type="entry name" value="CYP52"/>
    <property type="match status" value="1"/>
</dbReference>
<evidence type="ECO:0000256" key="3">
    <source>
        <dbReference type="ARBA" id="ARBA00022617"/>
    </source>
</evidence>
<dbReference type="InterPro" id="IPR036396">
    <property type="entry name" value="Cyt_P450_sf"/>
</dbReference>
<proteinExistence type="inferred from homology"/>